<proteinExistence type="inferred from homology"/>
<dbReference type="GO" id="GO:0005634">
    <property type="term" value="C:nucleus"/>
    <property type="evidence" value="ECO:0007669"/>
    <property type="project" value="UniProtKB-SubCell"/>
</dbReference>
<feature type="region of interest" description="Disordered" evidence="9">
    <location>
        <begin position="234"/>
        <end position="265"/>
    </location>
</feature>
<dbReference type="Pfam" id="PF00004">
    <property type="entry name" value="AAA"/>
    <property type="match status" value="1"/>
</dbReference>
<dbReference type="RefSeq" id="XP_058345852.1">
    <property type="nucleotide sequence ID" value="XM_058483233.1"/>
</dbReference>
<evidence type="ECO:0000256" key="7">
    <source>
        <dbReference type="ARBA" id="ARBA00023306"/>
    </source>
</evidence>
<keyword evidence="3" id="KW-0547">Nucleotide-binding</keyword>
<dbReference type="InterPro" id="IPR053016">
    <property type="entry name" value="CTF18-RFC_complex"/>
</dbReference>
<dbReference type="Gene3D" id="3.40.50.300">
    <property type="entry name" value="P-loop containing nucleotide triphosphate hydrolases"/>
    <property type="match status" value="1"/>
</dbReference>
<evidence type="ECO:0000313" key="11">
    <source>
        <dbReference type="EMBL" id="KAJ8660939.1"/>
    </source>
</evidence>
<dbReference type="GO" id="GO:0006260">
    <property type="term" value="P:DNA replication"/>
    <property type="evidence" value="ECO:0007669"/>
    <property type="project" value="UniProtKB-KW"/>
</dbReference>
<evidence type="ECO:0000256" key="9">
    <source>
        <dbReference type="SAM" id="MobiDB-lite"/>
    </source>
</evidence>
<comment type="subcellular location">
    <subcellularLocation>
        <location evidence="1">Nucleus</location>
    </subcellularLocation>
</comment>
<dbReference type="Pfam" id="PF25361">
    <property type="entry name" value="AAA_lid_RFC1"/>
    <property type="match status" value="1"/>
</dbReference>
<dbReference type="PANTHER" id="PTHR46765:SF1">
    <property type="entry name" value="P-LOOP CONTAINING NUCLEOSIDE TRIPHOSPHATE HYDROLASES SUPERFAMILY PROTEIN"/>
    <property type="match status" value="1"/>
</dbReference>
<feature type="compositionally biased region" description="Low complexity" evidence="9">
    <location>
        <begin position="38"/>
        <end position="51"/>
    </location>
</feature>
<name>A0AAD7V7L9_9FUNG</name>
<dbReference type="CDD" id="cd00009">
    <property type="entry name" value="AAA"/>
    <property type="match status" value="1"/>
</dbReference>
<dbReference type="InterPro" id="IPR003593">
    <property type="entry name" value="AAA+_ATPase"/>
</dbReference>
<dbReference type="InterPro" id="IPR027417">
    <property type="entry name" value="P-loop_NTPase"/>
</dbReference>
<dbReference type="Gene3D" id="1.10.8.60">
    <property type="match status" value="1"/>
</dbReference>
<evidence type="ECO:0000259" key="10">
    <source>
        <dbReference type="SMART" id="SM00382"/>
    </source>
</evidence>
<evidence type="ECO:0000256" key="8">
    <source>
        <dbReference type="ARBA" id="ARBA00043975"/>
    </source>
</evidence>
<reference evidence="11 12" key="1">
    <citation type="submission" date="2023-03" db="EMBL/GenBank/DDBJ databases">
        <title>Genome sequence of Lichtheimia ornata CBS 291.66.</title>
        <authorList>
            <person name="Mohabir J.T."/>
            <person name="Shea T.P."/>
            <person name="Kurbessoian T."/>
            <person name="Berby B."/>
            <person name="Fontaine J."/>
            <person name="Livny J."/>
            <person name="Gnirke A."/>
            <person name="Stajich J.E."/>
            <person name="Cuomo C.A."/>
        </authorList>
    </citation>
    <scope>NUCLEOTIDE SEQUENCE [LARGE SCALE GENOMIC DNA]</scope>
    <source>
        <strain evidence="11">CBS 291.66</strain>
    </source>
</reference>
<keyword evidence="5" id="KW-0238">DNA-binding</keyword>
<evidence type="ECO:0000256" key="3">
    <source>
        <dbReference type="ARBA" id="ARBA00022741"/>
    </source>
</evidence>
<accession>A0AAD7V7L9</accession>
<dbReference type="GO" id="GO:0016887">
    <property type="term" value="F:ATP hydrolysis activity"/>
    <property type="evidence" value="ECO:0007669"/>
    <property type="project" value="InterPro"/>
</dbReference>
<dbReference type="CDD" id="cd18140">
    <property type="entry name" value="HLD_clamp_RFC"/>
    <property type="match status" value="1"/>
</dbReference>
<dbReference type="Proteomes" id="UP001234581">
    <property type="component" value="Unassembled WGS sequence"/>
</dbReference>
<dbReference type="InterPro" id="IPR003959">
    <property type="entry name" value="ATPase_AAA_core"/>
</dbReference>
<dbReference type="SUPFAM" id="SSF52540">
    <property type="entry name" value="P-loop containing nucleoside triphosphate hydrolases"/>
    <property type="match status" value="1"/>
</dbReference>
<keyword evidence="6" id="KW-0539">Nucleus</keyword>
<dbReference type="PANTHER" id="PTHR46765">
    <property type="entry name" value="P-LOOP CONTAINING NUCLEOSIDE TRIPHOSPHATE HYDROLASES SUPERFAMILY PROTEIN"/>
    <property type="match status" value="1"/>
</dbReference>
<evidence type="ECO:0000256" key="5">
    <source>
        <dbReference type="ARBA" id="ARBA00023125"/>
    </source>
</evidence>
<protein>
    <recommendedName>
        <fullName evidence="10">AAA+ ATPase domain-containing protein</fullName>
    </recommendedName>
</protein>
<feature type="domain" description="AAA+ ATPase" evidence="10">
    <location>
        <begin position="345"/>
        <end position="498"/>
    </location>
</feature>
<comment type="similarity">
    <text evidence="8">Belongs to the activator 1 small subunits family. CTF18 subfamily.</text>
</comment>
<evidence type="ECO:0000256" key="2">
    <source>
        <dbReference type="ARBA" id="ARBA00022705"/>
    </source>
</evidence>
<evidence type="ECO:0000313" key="12">
    <source>
        <dbReference type="Proteomes" id="UP001234581"/>
    </source>
</evidence>
<feature type="compositionally biased region" description="Polar residues" evidence="9">
    <location>
        <begin position="52"/>
        <end position="61"/>
    </location>
</feature>
<feature type="compositionally biased region" description="Basic and acidic residues" evidence="9">
    <location>
        <begin position="234"/>
        <end position="249"/>
    </location>
</feature>
<gene>
    <name evidence="11" type="ORF">O0I10_003161</name>
</gene>
<evidence type="ECO:0000256" key="4">
    <source>
        <dbReference type="ARBA" id="ARBA00022840"/>
    </source>
</evidence>
<feature type="region of interest" description="Disordered" evidence="9">
    <location>
        <begin position="30"/>
        <end position="97"/>
    </location>
</feature>
<keyword evidence="12" id="KW-1185">Reference proteome</keyword>
<sequence>MAKRDHDYALDGDDDIDFLLSLEQMDDTAVPGLDDFLNSKNQSKKSNNGSSLFPSASVNTITEDDNDDPLFLPPSTNNRDKEPQQQQSLNYPDSPIAMSVHEGDMDVDYMDATLVDNNNNIDVDESPLEKAFQQNVGRRLQHNSIFSLDDEDFVPESSIKAQKKILEHDYTKRPAEGTYIISQCPFTGKTFYFPKTNNQSTHALQSTTNNKDTHLLGVPFWKIAKQVEELKTETAKKAKKESTAHDAAARKKRRKQAHRESSDSNMLWSEKYRPKKFMDLLGDQRVNREVLRWVKEWDYCVFGKLPSSENQRKAFRNYKSTFGSGLAGKDTDSMDKPKDKLLRPERKILLLSGPPGFGKTTLAHVVANHSGYNVVEINASDDRTGNIVETKIKGALEMQAIIKKSDGESTTTLEQKPNLVIIDEIDGASSAGGGESLIKHLIQLATSDPDEEKQRNPRRKRKTMTLQRPIICICNDLYSSVLKPLRSIAHSLQFRKTSVTTIAKRLLSVCENEGLETDERALSLLVEMTGGDIRSCMNVLQLIRSRSDVFTRDMVKNEEFGNKDLGKPLFTVWEEIFNAPSGRHHGPLARYKTIDVNDKYVSKLTRSILDNGEIERLMQGCFESYLKMRFNDVGCQKVILMGEWLNFYDLLDHRTNVMHDYSFFGYLPYPITNFHRFFSGSTTQEHRVEYPKVDYEVSVAKKSYQNLVDAFLAGIHPLRRRALDRDIAILDLVPRLLRIISPDLRPVNKQLIKPAEREKLTRVIQTMVEYGLTFVQEKNSDGQFVYRLEPPVEQLLYFEAAVNAKNILSNKYAVRQMIAQEVDLELLRRREQKFESEAAKSSSSKAKTTPQQPAKKASEENIPKRMTNFFGQAIQPTAHDQNQSSKTVITPKAPVSYHYHEGTTNAVRKPMPVHLFL</sequence>
<dbReference type="EMBL" id="JARTCD010000010">
    <property type="protein sequence ID" value="KAJ8660939.1"/>
    <property type="molecule type" value="Genomic_DNA"/>
</dbReference>
<dbReference type="GO" id="GO:0003677">
    <property type="term" value="F:DNA binding"/>
    <property type="evidence" value="ECO:0007669"/>
    <property type="project" value="UniProtKB-KW"/>
</dbReference>
<keyword evidence="4" id="KW-0067">ATP-binding</keyword>
<keyword evidence="2" id="KW-0235">DNA replication</keyword>
<dbReference type="AlphaFoldDB" id="A0AAD7V7L9"/>
<dbReference type="GeneID" id="83210574"/>
<dbReference type="GO" id="GO:0005524">
    <property type="term" value="F:ATP binding"/>
    <property type="evidence" value="ECO:0007669"/>
    <property type="project" value="UniProtKB-KW"/>
</dbReference>
<dbReference type="InterPro" id="IPR047854">
    <property type="entry name" value="RFC_lid"/>
</dbReference>
<evidence type="ECO:0000256" key="6">
    <source>
        <dbReference type="ARBA" id="ARBA00023242"/>
    </source>
</evidence>
<organism evidence="11 12">
    <name type="scientific">Lichtheimia ornata</name>
    <dbReference type="NCBI Taxonomy" id="688661"/>
    <lineage>
        <taxon>Eukaryota</taxon>
        <taxon>Fungi</taxon>
        <taxon>Fungi incertae sedis</taxon>
        <taxon>Mucoromycota</taxon>
        <taxon>Mucoromycotina</taxon>
        <taxon>Mucoromycetes</taxon>
        <taxon>Mucorales</taxon>
        <taxon>Lichtheimiaceae</taxon>
        <taxon>Lichtheimia</taxon>
    </lineage>
</organism>
<evidence type="ECO:0000256" key="1">
    <source>
        <dbReference type="ARBA" id="ARBA00004123"/>
    </source>
</evidence>
<comment type="caution">
    <text evidence="11">The sequence shown here is derived from an EMBL/GenBank/DDBJ whole genome shotgun (WGS) entry which is preliminary data.</text>
</comment>
<keyword evidence="7" id="KW-0131">Cell cycle</keyword>
<dbReference type="SMART" id="SM00382">
    <property type="entry name" value="AAA"/>
    <property type="match status" value="1"/>
</dbReference>
<feature type="region of interest" description="Disordered" evidence="9">
    <location>
        <begin position="835"/>
        <end position="862"/>
    </location>
</feature>